<feature type="domain" description="RNA-binding S4" evidence="6">
    <location>
        <begin position="4"/>
        <end position="67"/>
    </location>
</feature>
<evidence type="ECO:0000313" key="7">
    <source>
        <dbReference type="EMBL" id="EPR13342.1"/>
    </source>
</evidence>
<dbReference type="InterPro" id="IPR006145">
    <property type="entry name" value="PsdUridine_synth_RsuA/RluA"/>
</dbReference>
<dbReference type="Gene3D" id="3.30.70.580">
    <property type="entry name" value="Pseudouridine synthase I, catalytic domain, N-terminal subdomain"/>
    <property type="match status" value="1"/>
</dbReference>
<reference evidence="7 8" key="1">
    <citation type="journal article" date="2013" name="Genome Announc.">
        <title>Draft Genome Sequence of the Cellulolytic Bacterium Clostridium papyrosolvens C7 (ATCC 700395).</title>
        <authorList>
            <person name="Zepeda V."/>
            <person name="Dassa B."/>
            <person name="Borovok I."/>
            <person name="Lamed R."/>
            <person name="Bayer E.A."/>
            <person name="Cate J.H."/>
        </authorList>
    </citation>
    <scope>NUCLEOTIDE SEQUENCE [LARGE SCALE GENOMIC DNA]</scope>
    <source>
        <strain evidence="7 8">C7</strain>
    </source>
</reference>
<dbReference type="GO" id="GO:0003723">
    <property type="term" value="F:RNA binding"/>
    <property type="evidence" value="ECO:0007669"/>
    <property type="project" value="UniProtKB-KW"/>
</dbReference>
<evidence type="ECO:0000256" key="2">
    <source>
        <dbReference type="ARBA" id="ARBA00022884"/>
    </source>
</evidence>
<accession>U4R5Z3</accession>
<dbReference type="InterPro" id="IPR002942">
    <property type="entry name" value="S4_RNA-bd"/>
</dbReference>
<dbReference type="Pfam" id="PF01479">
    <property type="entry name" value="S4"/>
    <property type="match status" value="1"/>
</dbReference>
<dbReference type="GO" id="GO:0120159">
    <property type="term" value="F:rRNA pseudouridine synthase activity"/>
    <property type="evidence" value="ECO:0007669"/>
    <property type="project" value="UniProtKB-ARBA"/>
</dbReference>
<comment type="similarity">
    <text evidence="1 5">Belongs to the pseudouridine synthase RsuA family.</text>
</comment>
<dbReference type="FunFam" id="3.10.290.10:FF:000003">
    <property type="entry name" value="Pseudouridine synthase"/>
    <property type="match status" value="1"/>
</dbReference>
<dbReference type="AlphaFoldDB" id="U4R5Z3"/>
<dbReference type="RefSeq" id="WP_020814698.1">
    <property type="nucleotide sequence ID" value="NZ_ATAY01000020.1"/>
</dbReference>
<dbReference type="FunFam" id="3.30.70.1560:FF:000001">
    <property type="entry name" value="Pseudouridine synthase"/>
    <property type="match status" value="1"/>
</dbReference>
<dbReference type="EC" id="5.4.99.-" evidence="5"/>
<dbReference type="PANTHER" id="PTHR47683:SF2">
    <property type="entry name" value="RNA-BINDING S4 DOMAIN-CONTAINING PROTEIN"/>
    <property type="match status" value="1"/>
</dbReference>
<comment type="caution">
    <text evidence="7">The sequence shown here is derived from an EMBL/GenBank/DDBJ whole genome shotgun (WGS) entry which is preliminary data.</text>
</comment>
<dbReference type="CDD" id="cd00165">
    <property type="entry name" value="S4"/>
    <property type="match status" value="1"/>
</dbReference>
<keyword evidence="3 5" id="KW-0413">Isomerase</keyword>
<sequence length="235" mass="26687">MLEIRLQKFLAHAGVASRRKAEEMIKQGRVAVNNVTVENMGLTVSGNDVVTVDGNPVEVEEKKVYIMLNKPVGYVSTSKDQFGRPTVIDLVKDAGKRLYPVGRLDYDTSGLIILTNDGDFTYRLTHPKHEINKVYEAVISGFPEKNEIKRFESGLKIEDYQTSPAEFSVLDRKENNTLVRITIHEGKNRQVRKMCEAIGHKVLTLKRIQVGPIALDNLPEGKWRHLSDKEHKMLY</sequence>
<dbReference type="Proteomes" id="UP000016860">
    <property type="component" value="Unassembled WGS sequence"/>
</dbReference>
<evidence type="ECO:0000259" key="6">
    <source>
        <dbReference type="SMART" id="SM00363"/>
    </source>
</evidence>
<dbReference type="PROSITE" id="PS50889">
    <property type="entry name" value="S4"/>
    <property type="match status" value="1"/>
</dbReference>
<evidence type="ECO:0000256" key="1">
    <source>
        <dbReference type="ARBA" id="ARBA00008348"/>
    </source>
</evidence>
<evidence type="ECO:0000313" key="8">
    <source>
        <dbReference type="Proteomes" id="UP000016860"/>
    </source>
</evidence>
<dbReference type="InterPro" id="IPR050343">
    <property type="entry name" value="RsuA_PseudoU_synthase"/>
</dbReference>
<dbReference type="NCBIfam" id="TIGR00093">
    <property type="entry name" value="pseudouridine synthase"/>
    <property type="match status" value="1"/>
</dbReference>
<keyword evidence="2 4" id="KW-0694">RNA-binding</keyword>
<dbReference type="InterPro" id="IPR042092">
    <property type="entry name" value="PsdUridine_s_RsuA/RluB/E/F_cat"/>
</dbReference>
<dbReference type="Pfam" id="PF00849">
    <property type="entry name" value="PseudoU_synth_2"/>
    <property type="match status" value="1"/>
</dbReference>
<dbReference type="InterPro" id="IPR020094">
    <property type="entry name" value="TruA/RsuA/RluB/E/F_N"/>
</dbReference>
<dbReference type="InterPro" id="IPR000748">
    <property type="entry name" value="PsdUridine_synth_RsuA/RluB/E/F"/>
</dbReference>
<dbReference type="SUPFAM" id="SSF55120">
    <property type="entry name" value="Pseudouridine synthase"/>
    <property type="match status" value="1"/>
</dbReference>
<dbReference type="InterPro" id="IPR036986">
    <property type="entry name" value="S4_RNA-bd_sf"/>
</dbReference>
<name>U4R5Z3_9FIRM</name>
<proteinExistence type="inferred from homology"/>
<evidence type="ECO:0000256" key="4">
    <source>
        <dbReference type="PROSITE-ProRule" id="PRU00182"/>
    </source>
</evidence>
<dbReference type="SMART" id="SM00363">
    <property type="entry name" value="S4"/>
    <property type="match status" value="1"/>
</dbReference>
<dbReference type="InterPro" id="IPR018496">
    <property type="entry name" value="PsdUridine_synth_RsuA/RluB_CS"/>
</dbReference>
<dbReference type="PROSITE" id="PS01149">
    <property type="entry name" value="PSI_RSU"/>
    <property type="match status" value="1"/>
</dbReference>
<protein>
    <recommendedName>
        <fullName evidence="5">Pseudouridine synthase</fullName>
        <ecNumber evidence="5">5.4.99.-</ecNumber>
    </recommendedName>
</protein>
<dbReference type="CDD" id="cd02870">
    <property type="entry name" value="PseudoU_synth_RsuA_like"/>
    <property type="match status" value="1"/>
</dbReference>
<evidence type="ECO:0000256" key="5">
    <source>
        <dbReference type="RuleBase" id="RU003887"/>
    </source>
</evidence>
<dbReference type="PANTHER" id="PTHR47683">
    <property type="entry name" value="PSEUDOURIDINE SYNTHASE FAMILY PROTEIN-RELATED"/>
    <property type="match status" value="1"/>
</dbReference>
<dbReference type="STRING" id="1330534.L323_05570"/>
<dbReference type="GO" id="GO:0000455">
    <property type="term" value="P:enzyme-directed rRNA pseudouridine synthesis"/>
    <property type="evidence" value="ECO:0007669"/>
    <property type="project" value="UniProtKB-ARBA"/>
</dbReference>
<organism evidence="7 8">
    <name type="scientific">Ruminiclostridium papyrosolvens C7</name>
    <dbReference type="NCBI Taxonomy" id="1330534"/>
    <lineage>
        <taxon>Bacteria</taxon>
        <taxon>Bacillati</taxon>
        <taxon>Bacillota</taxon>
        <taxon>Clostridia</taxon>
        <taxon>Eubacteriales</taxon>
        <taxon>Oscillospiraceae</taxon>
        <taxon>Ruminiclostridium</taxon>
    </lineage>
</organism>
<dbReference type="Gene3D" id="3.10.290.10">
    <property type="entry name" value="RNA-binding S4 domain"/>
    <property type="match status" value="1"/>
</dbReference>
<dbReference type="SUPFAM" id="SSF55174">
    <property type="entry name" value="Alpha-L RNA-binding motif"/>
    <property type="match status" value="1"/>
</dbReference>
<dbReference type="InterPro" id="IPR020103">
    <property type="entry name" value="PsdUridine_synth_cat_dom_sf"/>
</dbReference>
<dbReference type="PATRIC" id="fig|1330534.3.peg.1113"/>
<dbReference type="GO" id="GO:0005829">
    <property type="term" value="C:cytosol"/>
    <property type="evidence" value="ECO:0007669"/>
    <property type="project" value="UniProtKB-ARBA"/>
</dbReference>
<dbReference type="EMBL" id="ATAY01000020">
    <property type="protein sequence ID" value="EPR13342.1"/>
    <property type="molecule type" value="Genomic_DNA"/>
</dbReference>
<evidence type="ECO:0000256" key="3">
    <source>
        <dbReference type="ARBA" id="ARBA00023235"/>
    </source>
</evidence>
<gene>
    <name evidence="7" type="ORF">L323_05570</name>
</gene>
<dbReference type="Gene3D" id="3.30.70.1560">
    <property type="entry name" value="Alpha-L RNA-binding motif"/>
    <property type="match status" value="1"/>
</dbReference>
<dbReference type="OrthoDB" id="9807213at2"/>